<accession>A0A5C7A3W3</accession>
<dbReference type="EMBL" id="VORZ01000001">
    <property type="protein sequence ID" value="TXD98119.1"/>
    <property type="molecule type" value="Genomic_DNA"/>
</dbReference>
<dbReference type="InterPro" id="IPR012334">
    <property type="entry name" value="Pectin_lyas_fold"/>
</dbReference>
<dbReference type="RefSeq" id="WP_147222272.1">
    <property type="nucleotide sequence ID" value="NZ_CAJGYY010000001.1"/>
</dbReference>
<dbReference type="InterPro" id="IPR039448">
    <property type="entry name" value="Beta_helix"/>
</dbReference>
<organism evidence="2 3">
    <name type="scientific">Psychrobacter frigidicola</name>
    <dbReference type="NCBI Taxonomy" id="45611"/>
    <lineage>
        <taxon>Bacteria</taxon>
        <taxon>Pseudomonadati</taxon>
        <taxon>Pseudomonadota</taxon>
        <taxon>Gammaproteobacteria</taxon>
        <taxon>Moraxellales</taxon>
        <taxon>Moraxellaceae</taxon>
        <taxon>Psychrobacter</taxon>
    </lineage>
</organism>
<dbReference type="SUPFAM" id="SSF51126">
    <property type="entry name" value="Pectin lyase-like"/>
    <property type="match status" value="1"/>
</dbReference>
<gene>
    <name evidence="2" type="ORF">ES754_04045</name>
</gene>
<dbReference type="Gene3D" id="2.160.20.10">
    <property type="entry name" value="Single-stranded right-handed beta-helix, Pectin lyase-like"/>
    <property type="match status" value="1"/>
</dbReference>
<dbReference type="Pfam" id="PF13229">
    <property type="entry name" value="Beta_helix"/>
    <property type="match status" value="1"/>
</dbReference>
<protein>
    <submittedName>
        <fullName evidence="2">Right-handed parallel beta-helix repeat-containing protein</fullName>
    </submittedName>
</protein>
<evidence type="ECO:0000313" key="2">
    <source>
        <dbReference type="EMBL" id="TXD98119.1"/>
    </source>
</evidence>
<sequence>MKVLKVGKSIFKMSLEKALSTAGTEDTIQLAPGRYNLDTVINRGITFEAEFPDSSVVITGTLSINNTSCIFKNITFECSARDKNLIVANQSNLMFEHCSFYGNHIELARAIFLTKSNLTVYCCSFSGISSNAIKAMKSSKVAVYKSIFKDLKDSSAIYMESSQLDIQDCRFINITTNAVNAIGKSDIKARDCEWEVTKAPALYLNPKVTVEITDSVFKSSNTVIFAQQATLIIAS</sequence>
<evidence type="ECO:0000313" key="3">
    <source>
        <dbReference type="Proteomes" id="UP000321903"/>
    </source>
</evidence>
<dbReference type="AlphaFoldDB" id="A0A5C7A3W3"/>
<feature type="domain" description="Right handed beta helix" evidence="1">
    <location>
        <begin position="86"/>
        <end position="221"/>
    </location>
</feature>
<comment type="caution">
    <text evidence="2">The sequence shown here is derived from an EMBL/GenBank/DDBJ whole genome shotgun (WGS) entry which is preliminary data.</text>
</comment>
<reference evidence="2 3" key="1">
    <citation type="submission" date="2019-08" db="EMBL/GenBank/DDBJ databases">
        <title>Genome sequence of Psychrobacter frigidicola ACAM304 (type strain).</title>
        <authorList>
            <person name="Bowman J.P."/>
        </authorList>
    </citation>
    <scope>NUCLEOTIDE SEQUENCE [LARGE SCALE GENOMIC DNA]</scope>
    <source>
        <strain evidence="2 3">ACAM 304</strain>
    </source>
</reference>
<name>A0A5C7A3W3_9GAMM</name>
<dbReference type="Proteomes" id="UP000321903">
    <property type="component" value="Unassembled WGS sequence"/>
</dbReference>
<proteinExistence type="predicted"/>
<keyword evidence="3" id="KW-1185">Reference proteome</keyword>
<evidence type="ECO:0000259" key="1">
    <source>
        <dbReference type="Pfam" id="PF13229"/>
    </source>
</evidence>
<dbReference type="InterPro" id="IPR011050">
    <property type="entry name" value="Pectin_lyase_fold/virulence"/>
</dbReference>